<reference evidence="1" key="1">
    <citation type="submission" date="2021-01" db="EMBL/GenBank/DDBJ databases">
        <title>Modified the classification status of verrucomicrobia.</title>
        <authorList>
            <person name="Feng X."/>
        </authorList>
    </citation>
    <scope>NUCLEOTIDE SEQUENCE</scope>
    <source>
        <strain evidence="1">_KCTC 22039</strain>
    </source>
</reference>
<evidence type="ECO:0000313" key="2">
    <source>
        <dbReference type="Proteomes" id="UP000624703"/>
    </source>
</evidence>
<accession>A0A8J7MEL6</accession>
<sequence>MEYGTAIKVAENATLRWSSSKIFNDPFDVPLDILDGFDFESVNQAFLTRLIKLLKNPDELDLSQFGDDFGTFFHLLKCGEQSSRERLIECILSSPQAFTGHIGEGLFDEIRNAWKCMYSEKRILCLSKVWNSAAMWHHYAKGHNGCVFEFACNEENDSAWLAAEPVKYIDGDLQINTADGFVDALLEGGAAGIAKQIHDEYTYTKTLDWKYEEEYRVSTFKRPQDTGDYTDYEFAEEDLSAVIMGEKMEPEARSRVVDLISSKYPHTVIWVAYKEGGRHLKKRLHC</sequence>
<name>A0A8J7MEL6_9BACT</name>
<dbReference type="EMBL" id="JAENIM010000039">
    <property type="protein sequence ID" value="MBK1791270.1"/>
    <property type="molecule type" value="Genomic_DNA"/>
</dbReference>
<dbReference type="Proteomes" id="UP000624703">
    <property type="component" value="Unassembled WGS sequence"/>
</dbReference>
<dbReference type="AlphaFoldDB" id="A0A8J7MEL6"/>
<organism evidence="1 2">
    <name type="scientific">Persicirhabdus sediminis</name>
    <dbReference type="NCBI Taxonomy" id="454144"/>
    <lineage>
        <taxon>Bacteria</taxon>
        <taxon>Pseudomonadati</taxon>
        <taxon>Verrucomicrobiota</taxon>
        <taxon>Verrucomicrobiia</taxon>
        <taxon>Verrucomicrobiales</taxon>
        <taxon>Verrucomicrobiaceae</taxon>
        <taxon>Persicirhabdus</taxon>
    </lineage>
</organism>
<proteinExistence type="predicted"/>
<comment type="caution">
    <text evidence="1">The sequence shown here is derived from an EMBL/GenBank/DDBJ whole genome shotgun (WGS) entry which is preliminary data.</text>
</comment>
<protein>
    <submittedName>
        <fullName evidence="1">DUF2971 domain-containing protein</fullName>
    </submittedName>
</protein>
<dbReference type="InterPro" id="IPR021352">
    <property type="entry name" value="DUF2971"/>
</dbReference>
<gene>
    <name evidence="1" type="ORF">JIN82_08910</name>
</gene>
<evidence type="ECO:0000313" key="1">
    <source>
        <dbReference type="EMBL" id="MBK1791270.1"/>
    </source>
</evidence>
<keyword evidence="2" id="KW-1185">Reference proteome</keyword>
<dbReference type="Pfam" id="PF11185">
    <property type="entry name" value="DUF2971"/>
    <property type="match status" value="1"/>
</dbReference>